<dbReference type="EMBL" id="MQVX01000001">
    <property type="protein sequence ID" value="PQJ15961.1"/>
    <property type="molecule type" value="Genomic_DNA"/>
</dbReference>
<sequence length="246" mass="28747">MKRISTSFKPNLIVSLLIGGWLFLFIMLIRPFQQEPLSISEWLTLAAGHSLIALVSYLVLIPLQKEIFRTSKQWSATYELLFFVLFYTLAWFPSYLYHKSDFFNGIYSVPEFFLKVFLPSIVVVTPLLVFARMHLVKLPHESDQWLVIRGTYKLDYLKLKREDLVCISSSQNYVDVYYLEAGVLKQKTIRTSLKRIETELPELIRVHRSHLINADHLVSWKNGNTLSLTQMEVPVSKNYKERLPSN</sequence>
<dbReference type="OrthoDB" id="1374288at2"/>
<keyword evidence="1" id="KW-0472">Membrane</keyword>
<evidence type="ECO:0000259" key="2">
    <source>
        <dbReference type="SMART" id="SM00850"/>
    </source>
</evidence>
<evidence type="ECO:0000313" key="3">
    <source>
        <dbReference type="EMBL" id="PQJ15961.1"/>
    </source>
</evidence>
<dbReference type="Gene3D" id="2.40.50.1020">
    <property type="entry name" value="LytTr DNA-binding domain"/>
    <property type="match status" value="1"/>
</dbReference>
<name>A0A2S7T8Q4_9FLAO</name>
<dbReference type="SMART" id="SM00850">
    <property type="entry name" value="LytTR"/>
    <property type="match status" value="1"/>
</dbReference>
<keyword evidence="1" id="KW-1133">Transmembrane helix</keyword>
<organism evidence="3 4">
    <name type="scientific">Aureicoccus marinus</name>
    <dbReference type="NCBI Taxonomy" id="754435"/>
    <lineage>
        <taxon>Bacteria</taxon>
        <taxon>Pseudomonadati</taxon>
        <taxon>Bacteroidota</taxon>
        <taxon>Flavobacteriia</taxon>
        <taxon>Flavobacteriales</taxon>
        <taxon>Flavobacteriaceae</taxon>
        <taxon>Aureicoccus</taxon>
    </lineage>
</organism>
<reference evidence="4" key="1">
    <citation type="submission" date="2016-11" db="EMBL/GenBank/DDBJ databases">
        <title>Trade-off between light-utilization and light-protection in marine flavobacteria.</title>
        <authorList>
            <person name="Kumagai Y."/>
            <person name="Yoshizawa S."/>
            <person name="Kogure K."/>
        </authorList>
    </citation>
    <scope>NUCLEOTIDE SEQUENCE [LARGE SCALE GENOMIC DNA]</scope>
    <source>
        <strain evidence="4">SG-18</strain>
    </source>
</reference>
<proteinExistence type="predicted"/>
<dbReference type="InterPro" id="IPR007492">
    <property type="entry name" value="LytTR_DNA-bd_dom"/>
</dbReference>
<evidence type="ECO:0000256" key="1">
    <source>
        <dbReference type="SAM" id="Phobius"/>
    </source>
</evidence>
<dbReference type="Proteomes" id="UP000239366">
    <property type="component" value="Unassembled WGS sequence"/>
</dbReference>
<feature type="transmembrane region" description="Helical" evidence="1">
    <location>
        <begin position="42"/>
        <end position="63"/>
    </location>
</feature>
<accession>A0A2S7T8Q4</accession>
<comment type="caution">
    <text evidence="3">The sequence shown here is derived from an EMBL/GenBank/DDBJ whole genome shotgun (WGS) entry which is preliminary data.</text>
</comment>
<evidence type="ECO:0000313" key="4">
    <source>
        <dbReference type="Proteomes" id="UP000239366"/>
    </source>
</evidence>
<dbReference type="GO" id="GO:0003677">
    <property type="term" value="F:DNA binding"/>
    <property type="evidence" value="ECO:0007669"/>
    <property type="project" value="InterPro"/>
</dbReference>
<feature type="transmembrane region" description="Helical" evidence="1">
    <location>
        <begin position="112"/>
        <end position="131"/>
    </location>
</feature>
<feature type="domain" description="HTH LytTR-type" evidence="2">
    <location>
        <begin position="154"/>
        <end position="243"/>
    </location>
</feature>
<gene>
    <name evidence="3" type="ORF">BST99_09690</name>
</gene>
<keyword evidence="4" id="KW-1185">Reference proteome</keyword>
<keyword evidence="1" id="KW-0812">Transmembrane</keyword>
<feature type="transmembrane region" description="Helical" evidence="1">
    <location>
        <begin position="12"/>
        <end position="30"/>
    </location>
</feature>
<dbReference type="AlphaFoldDB" id="A0A2S7T8Q4"/>
<protein>
    <recommendedName>
        <fullName evidence="2">HTH LytTR-type domain-containing protein</fullName>
    </recommendedName>
</protein>
<dbReference type="RefSeq" id="WP_105001629.1">
    <property type="nucleotide sequence ID" value="NZ_MQVX01000001.1"/>
</dbReference>
<feature type="transmembrane region" description="Helical" evidence="1">
    <location>
        <begin position="75"/>
        <end position="92"/>
    </location>
</feature>
<dbReference type="Pfam" id="PF04397">
    <property type="entry name" value="LytTR"/>
    <property type="match status" value="1"/>
</dbReference>